<feature type="coiled-coil region" evidence="3">
    <location>
        <begin position="98"/>
        <end position="125"/>
    </location>
</feature>
<feature type="domain" description="Multidrug resistance protein MdtA-like barrel-sandwich hybrid" evidence="6">
    <location>
        <begin position="65"/>
        <end position="200"/>
    </location>
</feature>
<feature type="chain" id="PRO_5001869758" evidence="4">
    <location>
        <begin position="30"/>
        <end position="388"/>
    </location>
</feature>
<dbReference type="InterPro" id="IPR006143">
    <property type="entry name" value="RND_pump_MFP"/>
</dbReference>
<feature type="domain" description="Multidrug resistance protein MdtA-like beta-barrel" evidence="7">
    <location>
        <begin position="238"/>
        <end position="298"/>
    </location>
</feature>
<evidence type="ECO:0000313" key="9">
    <source>
        <dbReference type="EMBL" id="KFN50467.1"/>
    </source>
</evidence>
<dbReference type="PROSITE" id="PS51257">
    <property type="entry name" value="PROKAR_LIPOPROTEIN"/>
    <property type="match status" value="1"/>
</dbReference>
<dbReference type="NCBIfam" id="TIGR01730">
    <property type="entry name" value="RND_mfp"/>
    <property type="match status" value="1"/>
</dbReference>
<accession>A0A091BG38</accession>
<evidence type="ECO:0000259" key="7">
    <source>
        <dbReference type="Pfam" id="PF25944"/>
    </source>
</evidence>
<protein>
    <submittedName>
        <fullName evidence="9">Uncharacterized protein</fullName>
    </submittedName>
</protein>
<keyword evidence="4" id="KW-0732">Signal</keyword>
<proteinExistence type="inferred from homology"/>
<feature type="domain" description="Multidrug resistance protein MdtA-like alpha-helical hairpin" evidence="5">
    <location>
        <begin position="105"/>
        <end position="174"/>
    </location>
</feature>
<dbReference type="Gene3D" id="1.10.287.470">
    <property type="entry name" value="Helix hairpin bin"/>
    <property type="match status" value="1"/>
</dbReference>
<name>A0A091BG38_9GAMM</name>
<dbReference type="GO" id="GO:0030313">
    <property type="term" value="C:cell envelope"/>
    <property type="evidence" value="ECO:0007669"/>
    <property type="project" value="UniProtKB-SubCell"/>
</dbReference>
<evidence type="ECO:0000256" key="4">
    <source>
        <dbReference type="SAM" id="SignalP"/>
    </source>
</evidence>
<dbReference type="OrthoDB" id="9816569at2"/>
<gene>
    <name evidence="9" type="ORF">P873_07330</name>
</gene>
<sequence length="388" mass="41542">MNAFRLPRLARAATFALTLAVATACSLQAQESGTIAPAQVTVAAVVERDVARADEFTGRIAAVESVAVRARVGGYIDRIAFREGQEVRRGDVLFVIDDREYRAALARAEAELAGARSRAAQAGSELARARQLAETRLISAEQLEQRRAVAAQTEADVRAAQAQVEVARLDLEFTRVRAPIDGLAGRAEVTAGNLAAADATVLTTIVSLDPVHVYFEGDEQTWLRYDREARDGGRARADGNPVRVGLAGEEGWPHAGRLDFVDNRVDPGTGTIRARAVLANPDRVFRPGLFARVQLLADSPQPALLVDDKAVLTDQDRKYVYVVGANDTAERRDVVPGRLIDGLRMIESGLQPGDRVVVGGVQRIFFPGMPLAPVEAEGGAAPAAVAAR</sequence>
<dbReference type="Gene3D" id="2.40.420.20">
    <property type="match status" value="1"/>
</dbReference>
<evidence type="ECO:0000259" key="6">
    <source>
        <dbReference type="Pfam" id="PF25917"/>
    </source>
</evidence>
<dbReference type="InterPro" id="IPR058624">
    <property type="entry name" value="MdtA-like_HH"/>
</dbReference>
<dbReference type="STRING" id="1121013.GCA_000426365_00834"/>
<dbReference type="Pfam" id="PF25944">
    <property type="entry name" value="Beta-barrel_RND"/>
    <property type="match status" value="1"/>
</dbReference>
<dbReference type="SUPFAM" id="SSF111369">
    <property type="entry name" value="HlyD-like secretion proteins"/>
    <property type="match status" value="1"/>
</dbReference>
<evidence type="ECO:0000313" key="10">
    <source>
        <dbReference type="Proteomes" id="UP000029391"/>
    </source>
</evidence>
<dbReference type="GO" id="GO:0046677">
    <property type="term" value="P:response to antibiotic"/>
    <property type="evidence" value="ECO:0007669"/>
    <property type="project" value="TreeGrafter"/>
</dbReference>
<keyword evidence="3" id="KW-0175">Coiled coil</keyword>
<comment type="subcellular location">
    <subcellularLocation>
        <location evidence="1">Cell inner membrane</location>
        <topology evidence="1">Lipid-anchor</topology>
    </subcellularLocation>
</comment>
<comment type="similarity">
    <text evidence="2">Belongs to the membrane fusion protein (MFP) (TC 8.A.1) family.</text>
</comment>
<dbReference type="Proteomes" id="UP000029391">
    <property type="component" value="Unassembled WGS sequence"/>
</dbReference>
<organism evidence="9 10">
    <name type="scientific">Arenimonas composti TR7-09 = DSM 18010</name>
    <dbReference type="NCBI Taxonomy" id="1121013"/>
    <lineage>
        <taxon>Bacteria</taxon>
        <taxon>Pseudomonadati</taxon>
        <taxon>Pseudomonadota</taxon>
        <taxon>Gammaproteobacteria</taxon>
        <taxon>Lysobacterales</taxon>
        <taxon>Lysobacteraceae</taxon>
        <taxon>Arenimonas</taxon>
    </lineage>
</organism>
<dbReference type="AlphaFoldDB" id="A0A091BG38"/>
<dbReference type="Gene3D" id="2.40.30.170">
    <property type="match status" value="1"/>
</dbReference>
<reference evidence="9 10" key="1">
    <citation type="submission" date="2013-09" db="EMBL/GenBank/DDBJ databases">
        <title>Genome sequencing of Arenimonas composti.</title>
        <authorList>
            <person name="Chen F."/>
            <person name="Wang G."/>
        </authorList>
    </citation>
    <scope>NUCLEOTIDE SEQUENCE [LARGE SCALE GENOMIC DNA]</scope>
    <source>
        <strain evidence="9 10">TR7-09</strain>
    </source>
</reference>
<evidence type="ECO:0000256" key="2">
    <source>
        <dbReference type="ARBA" id="ARBA00009477"/>
    </source>
</evidence>
<dbReference type="RefSeq" id="WP_051239457.1">
    <property type="nucleotide sequence ID" value="NZ_AUFF01000001.1"/>
</dbReference>
<dbReference type="GO" id="GO:0005886">
    <property type="term" value="C:plasma membrane"/>
    <property type="evidence" value="ECO:0007669"/>
    <property type="project" value="TreeGrafter"/>
</dbReference>
<evidence type="ECO:0000256" key="3">
    <source>
        <dbReference type="SAM" id="Coils"/>
    </source>
</evidence>
<dbReference type="InterPro" id="IPR058627">
    <property type="entry name" value="MdtA-like_C"/>
</dbReference>
<dbReference type="Pfam" id="PF25967">
    <property type="entry name" value="RND-MFP_C"/>
    <property type="match status" value="1"/>
</dbReference>
<feature type="signal peptide" evidence="4">
    <location>
        <begin position="1"/>
        <end position="29"/>
    </location>
</feature>
<dbReference type="InterPro" id="IPR058625">
    <property type="entry name" value="MdtA-like_BSH"/>
</dbReference>
<dbReference type="PANTHER" id="PTHR30158">
    <property type="entry name" value="ACRA/E-RELATED COMPONENT OF DRUG EFFLUX TRANSPORTER"/>
    <property type="match status" value="1"/>
</dbReference>
<dbReference type="EMBL" id="AWXU01000020">
    <property type="protein sequence ID" value="KFN50467.1"/>
    <property type="molecule type" value="Genomic_DNA"/>
</dbReference>
<comment type="caution">
    <text evidence="9">The sequence shown here is derived from an EMBL/GenBank/DDBJ whole genome shotgun (WGS) entry which is preliminary data.</text>
</comment>
<feature type="domain" description="Multidrug resistance protein MdtA-like C-terminal permuted SH3" evidence="8">
    <location>
        <begin position="304"/>
        <end position="363"/>
    </location>
</feature>
<dbReference type="InterPro" id="IPR058626">
    <property type="entry name" value="MdtA-like_b-barrel"/>
</dbReference>
<evidence type="ECO:0000259" key="8">
    <source>
        <dbReference type="Pfam" id="PF25967"/>
    </source>
</evidence>
<dbReference type="Gene3D" id="2.40.50.100">
    <property type="match status" value="1"/>
</dbReference>
<dbReference type="PANTHER" id="PTHR30158:SF26">
    <property type="entry name" value="RESISTANCE-NODULATION-CELL DIVISION (RND) MULTIDRUG EFFLUX MEMBRANE FUSION PROTEIN MEXE"/>
    <property type="match status" value="1"/>
</dbReference>
<dbReference type="eggNOG" id="COG0845">
    <property type="taxonomic scope" value="Bacteria"/>
</dbReference>
<evidence type="ECO:0000256" key="1">
    <source>
        <dbReference type="ARBA" id="ARBA00004519"/>
    </source>
</evidence>
<dbReference type="GO" id="GO:0022857">
    <property type="term" value="F:transmembrane transporter activity"/>
    <property type="evidence" value="ECO:0007669"/>
    <property type="project" value="InterPro"/>
</dbReference>
<evidence type="ECO:0000259" key="5">
    <source>
        <dbReference type="Pfam" id="PF25876"/>
    </source>
</evidence>
<dbReference type="Pfam" id="PF25917">
    <property type="entry name" value="BSH_RND"/>
    <property type="match status" value="1"/>
</dbReference>
<dbReference type="Pfam" id="PF25876">
    <property type="entry name" value="HH_MFP_RND"/>
    <property type="match status" value="1"/>
</dbReference>
<keyword evidence="10" id="KW-1185">Reference proteome</keyword>